<evidence type="ECO:0000313" key="5">
    <source>
        <dbReference type="Proteomes" id="UP000006906"/>
    </source>
</evidence>
<keyword evidence="5" id="KW-1185">Reference proteome</keyword>
<evidence type="ECO:0000256" key="2">
    <source>
        <dbReference type="SAM" id="Phobius"/>
    </source>
</evidence>
<organism evidence="4 5">
    <name type="scientific">Chlamydomonas reinhardtii</name>
    <name type="common">Chlamydomonas smithii</name>
    <dbReference type="NCBI Taxonomy" id="3055"/>
    <lineage>
        <taxon>Eukaryota</taxon>
        <taxon>Viridiplantae</taxon>
        <taxon>Chlorophyta</taxon>
        <taxon>core chlorophytes</taxon>
        <taxon>Chlorophyceae</taxon>
        <taxon>CS clade</taxon>
        <taxon>Chlamydomonadales</taxon>
        <taxon>Chlamydomonadaceae</taxon>
        <taxon>Chlamydomonas</taxon>
    </lineage>
</organism>
<accession>A0A2K3CSK1</accession>
<dbReference type="Gramene" id="PNW71276">
    <property type="protein sequence ID" value="PNW71276"/>
    <property type="gene ID" value="CHLRE_16g647500v5"/>
</dbReference>
<dbReference type="RefSeq" id="XP_042915373.1">
    <property type="nucleotide sequence ID" value="XM_043070731.1"/>
</dbReference>
<keyword evidence="2" id="KW-0472">Membrane</keyword>
<dbReference type="Pfam" id="PF05193">
    <property type="entry name" value="Peptidase_M16_C"/>
    <property type="match status" value="1"/>
</dbReference>
<keyword evidence="2" id="KW-0812">Transmembrane</keyword>
<name>A0A2K3CSK1_CHLRE</name>
<keyword evidence="2" id="KW-1133">Transmembrane helix</keyword>
<dbReference type="InterPro" id="IPR007863">
    <property type="entry name" value="Peptidase_M16_C"/>
</dbReference>
<dbReference type="AlphaFoldDB" id="A0A2K3CSK1"/>
<feature type="domain" description="Peptidase M16 C-terminal" evidence="3">
    <location>
        <begin position="45"/>
        <end position="222"/>
    </location>
</feature>
<evidence type="ECO:0000313" key="4">
    <source>
        <dbReference type="EMBL" id="PNW71276.1"/>
    </source>
</evidence>
<dbReference type="Proteomes" id="UP000006906">
    <property type="component" value="Chromosome 16"/>
</dbReference>
<feature type="region of interest" description="Disordered" evidence="1">
    <location>
        <begin position="336"/>
        <end position="378"/>
    </location>
</feature>
<proteinExistence type="predicted"/>
<dbReference type="OrthoDB" id="10251424at2759"/>
<protein>
    <recommendedName>
        <fullName evidence="3">Peptidase M16 C-terminal domain-containing protein</fullName>
    </recommendedName>
</protein>
<evidence type="ECO:0000259" key="3">
    <source>
        <dbReference type="Pfam" id="PF05193"/>
    </source>
</evidence>
<gene>
    <name evidence="4" type="ORF">CHLRE_16g647500v5</name>
</gene>
<dbReference type="Gene3D" id="3.30.830.10">
    <property type="entry name" value="Metalloenzyme, LuxS/M16 peptidase-like"/>
    <property type="match status" value="1"/>
</dbReference>
<dbReference type="GeneID" id="5723791"/>
<dbReference type="EMBL" id="CM008977">
    <property type="protein sequence ID" value="PNW71276.1"/>
    <property type="molecule type" value="Genomic_DNA"/>
</dbReference>
<reference evidence="4 5" key="1">
    <citation type="journal article" date="2007" name="Science">
        <title>The Chlamydomonas genome reveals the evolution of key animal and plant functions.</title>
        <authorList>
            <person name="Merchant S.S."/>
            <person name="Prochnik S.E."/>
            <person name="Vallon O."/>
            <person name="Harris E.H."/>
            <person name="Karpowicz S.J."/>
            <person name="Witman G.B."/>
            <person name="Terry A."/>
            <person name="Salamov A."/>
            <person name="Fritz-Laylin L.K."/>
            <person name="Marechal-Drouard L."/>
            <person name="Marshall W.F."/>
            <person name="Qu L.H."/>
            <person name="Nelson D.R."/>
            <person name="Sanderfoot A.A."/>
            <person name="Spalding M.H."/>
            <person name="Kapitonov V.V."/>
            <person name="Ren Q."/>
            <person name="Ferris P."/>
            <person name="Lindquist E."/>
            <person name="Shapiro H."/>
            <person name="Lucas S.M."/>
            <person name="Grimwood J."/>
            <person name="Schmutz J."/>
            <person name="Cardol P."/>
            <person name="Cerutti H."/>
            <person name="Chanfreau G."/>
            <person name="Chen C.L."/>
            <person name="Cognat V."/>
            <person name="Croft M.T."/>
            <person name="Dent R."/>
            <person name="Dutcher S."/>
            <person name="Fernandez E."/>
            <person name="Fukuzawa H."/>
            <person name="Gonzalez-Ballester D."/>
            <person name="Gonzalez-Halphen D."/>
            <person name="Hallmann A."/>
            <person name="Hanikenne M."/>
            <person name="Hippler M."/>
            <person name="Inwood W."/>
            <person name="Jabbari K."/>
            <person name="Kalanon M."/>
            <person name="Kuras R."/>
            <person name="Lefebvre P.A."/>
            <person name="Lemaire S.D."/>
            <person name="Lobanov A.V."/>
            <person name="Lohr M."/>
            <person name="Manuell A."/>
            <person name="Meier I."/>
            <person name="Mets L."/>
            <person name="Mittag M."/>
            <person name="Mittelmeier T."/>
            <person name="Moroney J.V."/>
            <person name="Moseley J."/>
            <person name="Napoli C."/>
            <person name="Nedelcu A.M."/>
            <person name="Niyogi K."/>
            <person name="Novoselov S.V."/>
            <person name="Paulsen I.T."/>
            <person name="Pazour G."/>
            <person name="Purton S."/>
            <person name="Ral J.P."/>
            <person name="Riano-Pachon D.M."/>
            <person name="Riekhof W."/>
            <person name="Rymarquis L."/>
            <person name="Schroda M."/>
            <person name="Stern D."/>
            <person name="Umen J."/>
            <person name="Willows R."/>
            <person name="Wilson N."/>
            <person name="Zimmer S.L."/>
            <person name="Allmer J."/>
            <person name="Balk J."/>
            <person name="Bisova K."/>
            <person name="Chen C.J."/>
            <person name="Elias M."/>
            <person name="Gendler K."/>
            <person name="Hauser C."/>
            <person name="Lamb M.R."/>
            <person name="Ledford H."/>
            <person name="Long J.C."/>
            <person name="Minagawa J."/>
            <person name="Page M.D."/>
            <person name="Pan J."/>
            <person name="Pootakham W."/>
            <person name="Roje S."/>
            <person name="Rose A."/>
            <person name="Stahlberg E."/>
            <person name="Terauchi A.M."/>
            <person name="Yang P."/>
            <person name="Ball S."/>
            <person name="Bowler C."/>
            <person name="Dieckmann C.L."/>
            <person name="Gladyshev V.N."/>
            <person name="Green P."/>
            <person name="Jorgensen R."/>
            <person name="Mayfield S."/>
            <person name="Mueller-Roeber B."/>
            <person name="Rajamani S."/>
            <person name="Sayre R.T."/>
            <person name="Brokstein P."/>
            <person name="Dubchak I."/>
            <person name="Goodstein D."/>
            <person name="Hornick L."/>
            <person name="Huang Y.W."/>
            <person name="Jhaveri J."/>
            <person name="Luo Y."/>
            <person name="Martinez D."/>
            <person name="Ngau W.C."/>
            <person name="Otillar B."/>
            <person name="Poliakov A."/>
            <person name="Porter A."/>
            <person name="Szajkowski L."/>
            <person name="Werner G."/>
            <person name="Zhou K."/>
            <person name="Grigoriev I.V."/>
            <person name="Rokhsar D.S."/>
            <person name="Grossman A.R."/>
        </authorList>
    </citation>
    <scope>NUCLEOTIDE SEQUENCE [LARGE SCALE GENOMIC DNA]</scope>
    <source>
        <strain evidence="5">CC-503</strain>
    </source>
</reference>
<evidence type="ECO:0000256" key="1">
    <source>
        <dbReference type="SAM" id="MobiDB-lite"/>
    </source>
</evidence>
<sequence>MAAPSSVLSCGVIVFPAAAAAHGLRPPQDFEAVDPALALAHHNMSWRNPAEFRIVLTGNVDRAALEPLLCAYLATIPKTGLPPPKLPKEVTPLPYSFPEEPVVEDVKVAMVSPVAQAQITFPVSLSRPVAREELVWLSLVCRALETRLLQKMRFVAGDVYTVAVSPFFGCVAPSLDGDPRGDIAVMFSCDPANKQRLVGLVLEEVSALQQADLADQEVATLVNLDKLTFENSQAENSYWHDLVVTGYQSKSYQLLGGDLSAVYDKNMEAREKVLGSCTPATLRAAMCRLFPRPPTCRYTAIAMLPRPPGLFHRLGAALAARWFGTSGSYASTALAPPSPAAVSPGGAGAGGRKARGPAAAEEAGRDEEEEEMGPGGAGRGSLFATAAAAPPGSMVAAAVVASVALSAGVMLWAKARRR</sequence>
<dbReference type="ExpressionAtlas" id="A0A2K3CSK1">
    <property type="expression patterns" value="baseline and differential"/>
</dbReference>
<feature type="transmembrane region" description="Helical" evidence="2">
    <location>
        <begin position="394"/>
        <end position="413"/>
    </location>
</feature>